<reference evidence="3 4" key="1">
    <citation type="submission" date="2019-06" db="EMBL/GenBank/DDBJ databases">
        <title>Sequencing the genomes of 1000 actinobacteria strains.</title>
        <authorList>
            <person name="Klenk H.-P."/>
        </authorList>
    </citation>
    <scope>NUCLEOTIDE SEQUENCE [LARGE SCALE GENOMIC DNA]</scope>
    <source>
        <strain evidence="3 4">DSM 25218</strain>
    </source>
</reference>
<dbReference type="Gene3D" id="3.40.50.1820">
    <property type="entry name" value="alpha/beta hydrolase"/>
    <property type="match status" value="1"/>
</dbReference>
<dbReference type="EMBL" id="VFOV01000001">
    <property type="protein sequence ID" value="TQL66897.1"/>
    <property type="molecule type" value="Genomic_DNA"/>
</dbReference>
<dbReference type="InterPro" id="IPR000073">
    <property type="entry name" value="AB_hydrolase_1"/>
</dbReference>
<dbReference type="OrthoDB" id="2987348at2"/>
<name>A0A543A2T7_9ACTN</name>
<keyword evidence="4" id="KW-1185">Reference proteome</keyword>
<dbReference type="PRINTS" id="PR00412">
    <property type="entry name" value="EPOXHYDRLASE"/>
</dbReference>
<dbReference type="Proteomes" id="UP000320209">
    <property type="component" value="Unassembled WGS sequence"/>
</dbReference>
<accession>A0A543A2T7</accession>
<evidence type="ECO:0000313" key="3">
    <source>
        <dbReference type="EMBL" id="TQL66897.1"/>
    </source>
</evidence>
<feature type="domain" description="AB hydrolase-1" evidence="2">
    <location>
        <begin position="29"/>
        <end position="155"/>
    </location>
</feature>
<evidence type="ECO:0000259" key="2">
    <source>
        <dbReference type="Pfam" id="PF00561"/>
    </source>
</evidence>
<organism evidence="3 4">
    <name type="scientific">Nocardioides albertanoniae</name>
    <dbReference type="NCBI Taxonomy" id="1175486"/>
    <lineage>
        <taxon>Bacteria</taxon>
        <taxon>Bacillati</taxon>
        <taxon>Actinomycetota</taxon>
        <taxon>Actinomycetes</taxon>
        <taxon>Propionibacteriales</taxon>
        <taxon>Nocardioidaceae</taxon>
        <taxon>Nocardioides</taxon>
    </lineage>
</organism>
<comment type="caution">
    <text evidence="3">The sequence shown here is derived from an EMBL/GenBank/DDBJ whole genome shotgun (WGS) entry which is preliminary data.</text>
</comment>
<proteinExistence type="predicted"/>
<dbReference type="AlphaFoldDB" id="A0A543A2T7"/>
<evidence type="ECO:0000313" key="4">
    <source>
        <dbReference type="Proteomes" id="UP000320209"/>
    </source>
</evidence>
<dbReference type="Pfam" id="PF00561">
    <property type="entry name" value="Abhydrolase_1"/>
    <property type="match status" value="1"/>
</dbReference>
<evidence type="ECO:0000256" key="1">
    <source>
        <dbReference type="ARBA" id="ARBA00022801"/>
    </source>
</evidence>
<sequence>MTELSRRLVETTDGLRLAVYEQGPADAETVVLVHGYPDNHSVWDGAAAALAARFHVVAYDVRGTGESEAPDSTAGYRLAQLSDDFRSVIDAVSPDAPVHVAAHDWGSIQTWESVTSPSLSSRISSYTSISGPDLGMATTWLRERGHARSSLRQLAHSWYVFAFQLPLLPEAMVRSGVLSRFVGGRPRPERDQVNGVELYRANFLGKLVRPEPRSTDVPVQVLAPRDDAYVTVPLQTEAPKAYASSLVTKAIDGGHWVVEKSPDLVADEIAAFIEGAGAR</sequence>
<dbReference type="RefSeq" id="WP_141779053.1">
    <property type="nucleotide sequence ID" value="NZ_VFOV01000001.1"/>
</dbReference>
<dbReference type="InterPro" id="IPR000639">
    <property type="entry name" value="Epox_hydrolase-like"/>
</dbReference>
<dbReference type="GO" id="GO:0016787">
    <property type="term" value="F:hydrolase activity"/>
    <property type="evidence" value="ECO:0007669"/>
    <property type="project" value="UniProtKB-KW"/>
</dbReference>
<dbReference type="PANTHER" id="PTHR43329">
    <property type="entry name" value="EPOXIDE HYDROLASE"/>
    <property type="match status" value="1"/>
</dbReference>
<protein>
    <submittedName>
        <fullName evidence="3">Pimeloyl-ACP methyl ester carboxylesterase</fullName>
    </submittedName>
</protein>
<gene>
    <name evidence="3" type="ORF">FB381_0766</name>
</gene>
<dbReference type="InterPro" id="IPR029058">
    <property type="entry name" value="AB_hydrolase_fold"/>
</dbReference>
<dbReference type="SUPFAM" id="SSF53474">
    <property type="entry name" value="alpha/beta-Hydrolases"/>
    <property type="match status" value="1"/>
</dbReference>
<keyword evidence="1" id="KW-0378">Hydrolase</keyword>